<proteinExistence type="inferred from homology"/>
<dbReference type="Proteomes" id="UP000271241">
    <property type="component" value="Unassembled WGS sequence"/>
</dbReference>
<keyword evidence="6" id="KW-0479">Metal-binding</keyword>
<feature type="non-terminal residue" evidence="10">
    <location>
        <position position="310"/>
    </location>
</feature>
<dbReference type="SUPFAM" id="SSF81631">
    <property type="entry name" value="PAP/OAS1 substrate-binding domain"/>
    <property type="match status" value="1"/>
</dbReference>
<reference evidence="11" key="1">
    <citation type="journal article" date="2018" name="Nat. Microbiol.">
        <title>Leveraging single-cell genomics to expand the fungal tree of life.</title>
        <authorList>
            <person name="Ahrendt S.R."/>
            <person name="Quandt C.A."/>
            <person name="Ciobanu D."/>
            <person name="Clum A."/>
            <person name="Salamov A."/>
            <person name="Andreopoulos B."/>
            <person name="Cheng J.F."/>
            <person name="Woyke T."/>
            <person name="Pelin A."/>
            <person name="Henrissat B."/>
            <person name="Reynolds N.K."/>
            <person name="Benny G.L."/>
            <person name="Smith M.E."/>
            <person name="James T.Y."/>
            <person name="Grigoriev I.V."/>
        </authorList>
    </citation>
    <scope>NUCLEOTIDE SEQUENCE [LARGE SCALE GENOMIC DNA]</scope>
    <source>
        <strain evidence="11">RSA 1356</strain>
    </source>
</reference>
<accession>A0A4P9XUZ1</accession>
<evidence type="ECO:0000313" key="11">
    <source>
        <dbReference type="Proteomes" id="UP000271241"/>
    </source>
</evidence>
<protein>
    <recommendedName>
        <fullName evidence="4">polynucleotide adenylyltransferase</fullName>
        <ecNumber evidence="4">2.7.7.19</ecNumber>
    </recommendedName>
</protein>
<evidence type="ECO:0000256" key="3">
    <source>
        <dbReference type="ARBA" id="ARBA00008593"/>
    </source>
</evidence>
<keyword evidence="11" id="KW-1185">Reference proteome</keyword>
<feature type="non-terminal residue" evidence="10">
    <location>
        <position position="1"/>
    </location>
</feature>
<dbReference type="Pfam" id="PF22600">
    <property type="entry name" value="MTPAP-like_central"/>
    <property type="match status" value="1"/>
</dbReference>
<sequence length="310" mass="35491">HPVHQALLPNVRSIERRRKFVAKLQHIIDTEWPNRGATAQLFGSTMSNLATSYSDVDICLMTDWPGLCDVYTLASGLQKHGMRRVFCVSGAKVPIVKLWDPEYDLACDININNPLSVQNTCMVRAYVSIDPRVRPLTMIIKYWSKRRELNDAAGGGTLSTYTWVNMVIFYLQTRSPPILPVLQQFKRPENAKPGYFYEDVTQLTGFGYANHESLGALLYGFFKYYALTFDYEHDVVSVRLGRCLSKEEKGWHTGRNYRMLCVEEPFTQFRNLGNSADEVSASGIRDEFRRALTILHEYADLSGMAKRFVF</sequence>
<dbReference type="InterPro" id="IPR054708">
    <property type="entry name" value="MTPAP-like_central"/>
</dbReference>
<dbReference type="Pfam" id="PF03828">
    <property type="entry name" value="PAP_assoc"/>
    <property type="match status" value="1"/>
</dbReference>
<feature type="domain" description="Poly(A) RNA polymerase mitochondrial-like central palm" evidence="9">
    <location>
        <begin position="4"/>
        <end position="127"/>
    </location>
</feature>
<keyword evidence="7" id="KW-0460">Magnesium</keyword>
<evidence type="ECO:0000256" key="2">
    <source>
        <dbReference type="ARBA" id="ARBA00001946"/>
    </source>
</evidence>
<dbReference type="InterPro" id="IPR002058">
    <property type="entry name" value="PAP_assoc"/>
</dbReference>
<comment type="cofactor">
    <cofactor evidence="1">
        <name>Mn(2+)</name>
        <dbReference type="ChEBI" id="CHEBI:29035"/>
    </cofactor>
</comment>
<dbReference type="GO" id="GO:0031123">
    <property type="term" value="P:RNA 3'-end processing"/>
    <property type="evidence" value="ECO:0007669"/>
    <property type="project" value="TreeGrafter"/>
</dbReference>
<evidence type="ECO:0000259" key="9">
    <source>
        <dbReference type="Pfam" id="PF22600"/>
    </source>
</evidence>
<dbReference type="STRING" id="78915.A0A4P9XUZ1"/>
<dbReference type="Gene3D" id="1.10.1410.10">
    <property type="match status" value="1"/>
</dbReference>
<comment type="cofactor">
    <cofactor evidence="2">
        <name>Mg(2+)</name>
        <dbReference type="ChEBI" id="CHEBI:18420"/>
    </cofactor>
</comment>
<feature type="domain" description="PAP-associated" evidence="8">
    <location>
        <begin position="213"/>
        <end position="267"/>
    </location>
</feature>
<evidence type="ECO:0000313" key="10">
    <source>
        <dbReference type="EMBL" id="RKP10046.1"/>
    </source>
</evidence>
<dbReference type="AlphaFoldDB" id="A0A4P9XUZ1"/>
<comment type="similarity">
    <text evidence="3">Belongs to the DNA polymerase type-B-like family.</text>
</comment>
<dbReference type="EC" id="2.7.7.19" evidence="4"/>
<keyword evidence="5" id="KW-0808">Transferase</keyword>
<evidence type="ECO:0000256" key="4">
    <source>
        <dbReference type="ARBA" id="ARBA00012388"/>
    </source>
</evidence>
<organism evidence="10 11">
    <name type="scientific">Thamnocephalis sphaerospora</name>
    <dbReference type="NCBI Taxonomy" id="78915"/>
    <lineage>
        <taxon>Eukaryota</taxon>
        <taxon>Fungi</taxon>
        <taxon>Fungi incertae sedis</taxon>
        <taxon>Zoopagomycota</taxon>
        <taxon>Zoopagomycotina</taxon>
        <taxon>Zoopagomycetes</taxon>
        <taxon>Zoopagales</taxon>
        <taxon>Sigmoideomycetaceae</taxon>
        <taxon>Thamnocephalis</taxon>
    </lineage>
</organism>
<dbReference type="EMBL" id="KZ992473">
    <property type="protein sequence ID" value="RKP10046.1"/>
    <property type="molecule type" value="Genomic_DNA"/>
</dbReference>
<dbReference type="Gene3D" id="3.30.460.10">
    <property type="entry name" value="Beta Polymerase, domain 2"/>
    <property type="match status" value="1"/>
</dbReference>
<dbReference type="GO" id="GO:0046872">
    <property type="term" value="F:metal ion binding"/>
    <property type="evidence" value="ECO:0007669"/>
    <property type="project" value="UniProtKB-KW"/>
</dbReference>
<name>A0A4P9XUZ1_9FUNG</name>
<evidence type="ECO:0000256" key="6">
    <source>
        <dbReference type="ARBA" id="ARBA00022723"/>
    </source>
</evidence>
<dbReference type="PANTHER" id="PTHR12271">
    <property type="entry name" value="POLY A POLYMERASE CID PAP -RELATED"/>
    <property type="match status" value="1"/>
</dbReference>
<evidence type="ECO:0000256" key="5">
    <source>
        <dbReference type="ARBA" id="ARBA00022679"/>
    </source>
</evidence>
<dbReference type="CDD" id="cd05402">
    <property type="entry name" value="NT_PAP_TUTase"/>
    <property type="match status" value="1"/>
</dbReference>
<evidence type="ECO:0000256" key="1">
    <source>
        <dbReference type="ARBA" id="ARBA00001936"/>
    </source>
</evidence>
<evidence type="ECO:0000259" key="8">
    <source>
        <dbReference type="Pfam" id="PF03828"/>
    </source>
</evidence>
<evidence type="ECO:0000256" key="7">
    <source>
        <dbReference type="ARBA" id="ARBA00022842"/>
    </source>
</evidence>
<dbReference type="OrthoDB" id="2274644at2759"/>
<dbReference type="PANTHER" id="PTHR12271:SF113">
    <property type="entry name" value="POLY(A) RNA POLYMERASE CID11"/>
    <property type="match status" value="1"/>
</dbReference>
<dbReference type="InterPro" id="IPR043519">
    <property type="entry name" value="NT_sf"/>
</dbReference>
<dbReference type="GO" id="GO:1990817">
    <property type="term" value="F:poly(A) RNA polymerase activity"/>
    <property type="evidence" value="ECO:0007669"/>
    <property type="project" value="UniProtKB-EC"/>
</dbReference>
<dbReference type="SUPFAM" id="SSF81301">
    <property type="entry name" value="Nucleotidyltransferase"/>
    <property type="match status" value="1"/>
</dbReference>
<gene>
    <name evidence="10" type="ORF">THASP1DRAFT_6980</name>
</gene>
<dbReference type="GO" id="GO:0010605">
    <property type="term" value="P:negative regulation of macromolecule metabolic process"/>
    <property type="evidence" value="ECO:0007669"/>
    <property type="project" value="UniProtKB-ARBA"/>
</dbReference>